<dbReference type="EMBL" id="ML220112">
    <property type="protein sequence ID" value="TGZ84789.1"/>
    <property type="molecule type" value="Genomic_DNA"/>
</dbReference>
<dbReference type="GO" id="GO:0015937">
    <property type="term" value="P:coenzyme A biosynthetic process"/>
    <property type="evidence" value="ECO:0007669"/>
    <property type="project" value="UniProtKB-KW"/>
</dbReference>
<evidence type="ECO:0000313" key="4">
    <source>
        <dbReference type="EMBL" id="TGZ84789.1"/>
    </source>
</evidence>
<sequence length="219" mass="23966">MPRPAPTPRKILIFATGSVATIKLPLLISQLSSQGHNIRVILTPSASRFLHSSTTIPPHIPVYGNEDEWSTPWTRGDPVLHIELRKWADLLLIAPLSANTLAKMASGLCDGLGLSVVRAWDTGRGPGDEGKSRRRRILVAPAMNTHMWLHPLTESHLSILRGWEWVQVLEPVSKLLACGDMGVGGMMEVEDIVREVHNVLVGLDLETSSGDVVQDGESR</sequence>
<evidence type="ECO:0000259" key="3">
    <source>
        <dbReference type="Pfam" id="PF02441"/>
    </source>
</evidence>
<gene>
    <name evidence="4" type="ORF">EX30DRAFT_337259</name>
</gene>
<reference evidence="4 5" key="1">
    <citation type="submission" date="2019-04" db="EMBL/GenBank/DDBJ databases">
        <title>Comparative genomics and transcriptomics to analyze fruiting body development in filamentous ascomycetes.</title>
        <authorList>
            <consortium name="DOE Joint Genome Institute"/>
            <person name="Lutkenhaus R."/>
            <person name="Traeger S."/>
            <person name="Breuer J."/>
            <person name="Kuo A."/>
            <person name="Lipzen A."/>
            <person name="Pangilinan J."/>
            <person name="Dilworth D."/>
            <person name="Sandor L."/>
            <person name="Poggeler S."/>
            <person name="Barry K."/>
            <person name="Grigoriev I.V."/>
            <person name="Nowrousian M."/>
        </authorList>
    </citation>
    <scope>NUCLEOTIDE SEQUENCE [LARGE SCALE GENOMIC DNA]</scope>
    <source>
        <strain evidence="4 5">CBS 389.68</strain>
    </source>
</reference>
<organism evidence="4 5">
    <name type="scientific">Ascodesmis nigricans</name>
    <dbReference type="NCBI Taxonomy" id="341454"/>
    <lineage>
        <taxon>Eukaryota</taxon>
        <taxon>Fungi</taxon>
        <taxon>Dikarya</taxon>
        <taxon>Ascomycota</taxon>
        <taxon>Pezizomycotina</taxon>
        <taxon>Pezizomycetes</taxon>
        <taxon>Pezizales</taxon>
        <taxon>Ascodesmidaceae</taxon>
        <taxon>Ascodesmis</taxon>
    </lineage>
</organism>
<dbReference type="PANTHER" id="PTHR14359:SF6">
    <property type="entry name" value="PHOSPHOPANTOTHENOYLCYSTEINE DECARBOXYLASE"/>
    <property type="match status" value="1"/>
</dbReference>
<dbReference type="InParanoid" id="A0A4S2N646"/>
<dbReference type="Proteomes" id="UP000298138">
    <property type="component" value="Unassembled WGS sequence"/>
</dbReference>
<keyword evidence="1" id="KW-0173">Coenzyme A biosynthesis</keyword>
<dbReference type="Pfam" id="PF02441">
    <property type="entry name" value="Flavoprotein"/>
    <property type="match status" value="1"/>
</dbReference>
<dbReference type="SUPFAM" id="SSF52507">
    <property type="entry name" value="Homo-oligomeric flavin-containing Cys decarboxylases, HFCD"/>
    <property type="match status" value="1"/>
</dbReference>
<dbReference type="AlphaFoldDB" id="A0A4S2N646"/>
<dbReference type="GO" id="GO:0004633">
    <property type="term" value="F:phosphopantothenoylcysteine decarboxylase activity"/>
    <property type="evidence" value="ECO:0007669"/>
    <property type="project" value="TreeGrafter"/>
</dbReference>
<name>A0A4S2N646_9PEZI</name>
<protein>
    <submittedName>
        <fullName evidence="4">Flavo protein</fullName>
    </submittedName>
</protein>
<proteinExistence type="inferred from homology"/>
<dbReference type="STRING" id="341454.A0A4S2N646"/>
<comment type="similarity">
    <text evidence="2">Belongs to the HFCD (homooligomeric flavin containing Cys decarboxylase) superfamily.</text>
</comment>
<dbReference type="PANTHER" id="PTHR14359">
    <property type="entry name" value="HOMO-OLIGOMERIC FLAVIN CONTAINING CYS DECARBOXYLASE FAMILY"/>
    <property type="match status" value="1"/>
</dbReference>
<dbReference type="OrthoDB" id="1532798at2759"/>
<dbReference type="GO" id="GO:0071513">
    <property type="term" value="C:phosphopantothenoylcysteine decarboxylase complex"/>
    <property type="evidence" value="ECO:0007669"/>
    <property type="project" value="TreeGrafter"/>
</dbReference>
<dbReference type="Gene3D" id="3.40.50.1950">
    <property type="entry name" value="Flavin prenyltransferase-like"/>
    <property type="match status" value="1"/>
</dbReference>
<dbReference type="InterPro" id="IPR036551">
    <property type="entry name" value="Flavin_trans-like"/>
</dbReference>
<dbReference type="InterPro" id="IPR003382">
    <property type="entry name" value="Flavoprotein"/>
</dbReference>
<evidence type="ECO:0000256" key="1">
    <source>
        <dbReference type="ARBA" id="ARBA00022993"/>
    </source>
</evidence>
<evidence type="ECO:0000313" key="5">
    <source>
        <dbReference type="Proteomes" id="UP000298138"/>
    </source>
</evidence>
<accession>A0A4S2N646</accession>
<keyword evidence="5" id="KW-1185">Reference proteome</keyword>
<dbReference type="GO" id="GO:0010181">
    <property type="term" value="F:FMN binding"/>
    <property type="evidence" value="ECO:0007669"/>
    <property type="project" value="TreeGrafter"/>
</dbReference>
<feature type="domain" description="Flavoprotein" evidence="3">
    <location>
        <begin position="10"/>
        <end position="198"/>
    </location>
</feature>
<evidence type="ECO:0000256" key="2">
    <source>
        <dbReference type="ARBA" id="ARBA00038350"/>
    </source>
</evidence>